<name>A0A1C7M6L8_GRIFR</name>
<evidence type="ECO:0000313" key="8">
    <source>
        <dbReference type="EMBL" id="OBZ72482.1"/>
    </source>
</evidence>
<comment type="subcellular location">
    <subcellularLocation>
        <location evidence="1">Membrane</location>
        <topology evidence="1">Multi-pass membrane protein</topology>
    </subcellularLocation>
</comment>
<dbReference type="InterPro" id="IPR045225">
    <property type="entry name" value="Uracil/uridine/allantoin_perm"/>
</dbReference>
<dbReference type="Gene3D" id="1.10.4160.10">
    <property type="entry name" value="Hydantoin permease"/>
    <property type="match status" value="1"/>
</dbReference>
<feature type="transmembrane region" description="Helical" evidence="7">
    <location>
        <begin position="184"/>
        <end position="208"/>
    </location>
</feature>
<feature type="transmembrane region" description="Helical" evidence="7">
    <location>
        <begin position="229"/>
        <end position="249"/>
    </location>
</feature>
<dbReference type="PANTHER" id="PTHR30618">
    <property type="entry name" value="NCS1 FAMILY PURINE/PYRIMIDINE TRANSPORTER"/>
    <property type="match status" value="1"/>
</dbReference>
<accession>A0A1C7M6L8</accession>
<dbReference type="GO" id="GO:0015205">
    <property type="term" value="F:nucleobase transmembrane transporter activity"/>
    <property type="evidence" value="ECO:0007669"/>
    <property type="project" value="TreeGrafter"/>
</dbReference>
<dbReference type="AlphaFoldDB" id="A0A1C7M6L8"/>
<keyword evidence="4 7" id="KW-1133">Transmembrane helix</keyword>
<evidence type="ECO:0000256" key="5">
    <source>
        <dbReference type="ARBA" id="ARBA00023136"/>
    </source>
</evidence>
<evidence type="ECO:0008006" key="10">
    <source>
        <dbReference type="Google" id="ProtNLM"/>
    </source>
</evidence>
<feature type="transmembrane region" description="Helical" evidence="7">
    <location>
        <begin position="143"/>
        <end position="164"/>
    </location>
</feature>
<keyword evidence="5 7" id="KW-0472">Membrane</keyword>
<proteinExistence type="inferred from homology"/>
<sequence>MQTSFQMRTCPDAGFCRLSHTSIFSASPTTISAFITVSPHATLTTASSESTMAKLSVSAYLNPAAWVLEPEPSTFAPSSRWSNKDMDPVPPKGRTWTTFNYIAYWLSDATNVAVWELASSMLAIGLSWRVPRATCASEEMRQAIPAIAIGHIIISVVMVLNGTIGARLHVGFPVLNRSSFGFWFSYFSVISRVVLSMFWFGIQTYTGSECVYQMLKAIWPSIAHLRNHLAPGANITTAAWLAMLIWAFVKVPSNKGLFEQHTTLSGSALSYAWLSALNSALGLYSTLAVNIPDFTSTLRDMPRTSGRQYYSQTPGVISHLDPLHRQYIQLLIIPTAFTLFGFMGIAVTSASQVLYGEVIWDPLQLIGRWDNRAAAFFASFSFVLATLGTNISANSLSAANDMTVLFPRYINIRRGQVICAILGGWALCPWEILASTGWSTNAVSMCPPCTVRTGAIATLTASADPHVCTVVELARGRRYPVLRAAEPPRADHSINPKIDVGGAMKIFDFAWLFGFTVASVVYTVLSVLFPAEETFIPEAITFDDAKFHEESAESTQDEKKSIEAEVDAMS</sequence>
<organism evidence="8 9">
    <name type="scientific">Grifola frondosa</name>
    <name type="common">Maitake</name>
    <name type="synonym">Polyporus frondosus</name>
    <dbReference type="NCBI Taxonomy" id="5627"/>
    <lineage>
        <taxon>Eukaryota</taxon>
        <taxon>Fungi</taxon>
        <taxon>Dikarya</taxon>
        <taxon>Basidiomycota</taxon>
        <taxon>Agaricomycotina</taxon>
        <taxon>Agaricomycetes</taxon>
        <taxon>Polyporales</taxon>
        <taxon>Grifolaceae</taxon>
        <taxon>Grifola</taxon>
    </lineage>
</organism>
<dbReference type="OMA" id="WRTGGMI"/>
<keyword evidence="3 7" id="KW-0812">Transmembrane</keyword>
<evidence type="ECO:0000256" key="1">
    <source>
        <dbReference type="ARBA" id="ARBA00004141"/>
    </source>
</evidence>
<evidence type="ECO:0000256" key="7">
    <source>
        <dbReference type="SAM" id="Phobius"/>
    </source>
</evidence>
<feature type="region of interest" description="Disordered" evidence="6">
    <location>
        <begin position="549"/>
        <end position="570"/>
    </location>
</feature>
<evidence type="ECO:0000256" key="3">
    <source>
        <dbReference type="ARBA" id="ARBA00022692"/>
    </source>
</evidence>
<feature type="transmembrane region" description="Helical" evidence="7">
    <location>
        <begin position="509"/>
        <end position="529"/>
    </location>
</feature>
<feature type="transmembrane region" description="Helical" evidence="7">
    <location>
        <begin position="269"/>
        <end position="291"/>
    </location>
</feature>
<dbReference type="GO" id="GO:0005886">
    <property type="term" value="C:plasma membrane"/>
    <property type="evidence" value="ECO:0007669"/>
    <property type="project" value="TreeGrafter"/>
</dbReference>
<dbReference type="PANTHER" id="PTHR30618:SF0">
    <property type="entry name" value="PURINE-URACIL PERMEASE NCS1"/>
    <property type="match status" value="1"/>
</dbReference>
<evidence type="ECO:0000256" key="6">
    <source>
        <dbReference type="SAM" id="MobiDB-lite"/>
    </source>
</evidence>
<evidence type="ECO:0000256" key="2">
    <source>
        <dbReference type="ARBA" id="ARBA00008974"/>
    </source>
</evidence>
<evidence type="ECO:0000256" key="4">
    <source>
        <dbReference type="ARBA" id="ARBA00022989"/>
    </source>
</evidence>
<reference evidence="8 9" key="1">
    <citation type="submission" date="2016-03" db="EMBL/GenBank/DDBJ databases">
        <title>Whole genome sequencing of Grifola frondosa 9006-11.</title>
        <authorList>
            <person name="Min B."/>
            <person name="Park H."/>
            <person name="Kim J.-G."/>
            <person name="Cho H."/>
            <person name="Oh Y.-L."/>
            <person name="Kong W.-S."/>
            <person name="Choi I.-G."/>
        </authorList>
    </citation>
    <scope>NUCLEOTIDE SEQUENCE [LARGE SCALE GENOMIC DNA]</scope>
    <source>
        <strain evidence="8 9">9006-11</strain>
    </source>
</reference>
<dbReference type="Proteomes" id="UP000092993">
    <property type="component" value="Unassembled WGS sequence"/>
</dbReference>
<comment type="caution">
    <text evidence="8">The sequence shown here is derived from an EMBL/GenBank/DDBJ whole genome shotgun (WGS) entry which is preliminary data.</text>
</comment>
<comment type="similarity">
    <text evidence="2">Belongs to the purine-cytosine permease (2.A.39) family.</text>
</comment>
<gene>
    <name evidence="8" type="ORF">A0H81_08039</name>
</gene>
<evidence type="ECO:0000313" key="9">
    <source>
        <dbReference type="Proteomes" id="UP000092993"/>
    </source>
</evidence>
<dbReference type="Pfam" id="PF02133">
    <property type="entry name" value="Transp_cyt_pur"/>
    <property type="match status" value="2"/>
</dbReference>
<dbReference type="EMBL" id="LUGG01000009">
    <property type="protein sequence ID" value="OBZ72482.1"/>
    <property type="molecule type" value="Genomic_DNA"/>
</dbReference>
<feature type="transmembrane region" description="Helical" evidence="7">
    <location>
        <begin position="330"/>
        <end position="355"/>
    </location>
</feature>
<keyword evidence="9" id="KW-1185">Reference proteome</keyword>
<protein>
    <recommendedName>
        <fullName evidence="10">Uracil permease</fullName>
    </recommendedName>
</protein>
<feature type="transmembrane region" description="Helical" evidence="7">
    <location>
        <begin position="375"/>
        <end position="396"/>
    </location>
</feature>
<feature type="transmembrane region" description="Helical" evidence="7">
    <location>
        <begin position="417"/>
        <end position="438"/>
    </location>
</feature>
<dbReference type="OrthoDB" id="2018619at2759"/>
<dbReference type="InterPro" id="IPR001248">
    <property type="entry name" value="Pur-cyt_permease"/>
</dbReference>
<feature type="compositionally biased region" description="Basic and acidic residues" evidence="6">
    <location>
        <begin position="549"/>
        <end position="563"/>
    </location>
</feature>